<reference evidence="11 12" key="1">
    <citation type="submission" date="2018-01" db="EMBL/GenBank/DDBJ databases">
        <title>Genomic Encyclopedia of Archaeal and Bacterial Type Strains, Phase II (KMG-II): from individual species to whole genera.</title>
        <authorList>
            <person name="Goeker M."/>
        </authorList>
    </citation>
    <scope>NUCLEOTIDE SEQUENCE [LARGE SCALE GENOMIC DNA]</scope>
    <source>
        <strain evidence="11 12">DSM 17023</strain>
    </source>
</reference>
<proteinExistence type="inferred from homology"/>
<comment type="similarity">
    <text evidence="1 10">Belongs to the alphaproteobacteria porin family.</text>
</comment>
<dbReference type="Pfam" id="PF02530">
    <property type="entry name" value="Porin_2"/>
    <property type="match status" value="1"/>
</dbReference>
<organism evidence="11 12">
    <name type="scientific">Roseibium marinum</name>
    <dbReference type="NCBI Taxonomy" id="281252"/>
    <lineage>
        <taxon>Bacteria</taxon>
        <taxon>Pseudomonadati</taxon>
        <taxon>Pseudomonadota</taxon>
        <taxon>Alphaproteobacteria</taxon>
        <taxon>Hyphomicrobiales</taxon>
        <taxon>Stappiaceae</taxon>
        <taxon>Roseibium</taxon>
    </lineage>
</organism>
<dbReference type="GO" id="GO:0046930">
    <property type="term" value="C:pore complex"/>
    <property type="evidence" value="ECO:0007669"/>
    <property type="project" value="UniProtKB-KW"/>
</dbReference>
<evidence type="ECO:0000256" key="6">
    <source>
        <dbReference type="ARBA" id="ARBA00023065"/>
    </source>
</evidence>
<keyword evidence="4 10" id="KW-0812">Transmembrane</keyword>
<keyword evidence="5 10" id="KW-0732">Signal</keyword>
<gene>
    <name evidence="11" type="ORF">CLV41_11871</name>
</gene>
<feature type="chain" id="PRO_5015372297" description="Porin" evidence="10">
    <location>
        <begin position="22"/>
        <end position="212"/>
    </location>
</feature>
<dbReference type="GO" id="GO:0015288">
    <property type="term" value="F:porin activity"/>
    <property type="evidence" value="ECO:0007669"/>
    <property type="project" value="UniProtKB-KW"/>
</dbReference>
<feature type="non-terminal residue" evidence="11">
    <location>
        <position position="212"/>
    </location>
</feature>
<accession>A0A2S3UK42</accession>
<evidence type="ECO:0000256" key="1">
    <source>
        <dbReference type="ARBA" id="ARBA00009521"/>
    </source>
</evidence>
<feature type="signal peptide" evidence="10">
    <location>
        <begin position="1"/>
        <end position="21"/>
    </location>
</feature>
<dbReference type="Proteomes" id="UP000236959">
    <property type="component" value="Unassembled WGS sequence"/>
</dbReference>
<keyword evidence="12" id="KW-1185">Reference proteome</keyword>
<keyword evidence="7 10" id="KW-0626">Porin</keyword>
<evidence type="ECO:0000256" key="3">
    <source>
        <dbReference type="ARBA" id="ARBA00022452"/>
    </source>
</evidence>
<evidence type="ECO:0000313" key="11">
    <source>
        <dbReference type="EMBL" id="POF28067.1"/>
    </source>
</evidence>
<dbReference type="AlphaFoldDB" id="A0A2S3UK42"/>
<evidence type="ECO:0000256" key="10">
    <source>
        <dbReference type="RuleBase" id="RU364005"/>
    </source>
</evidence>
<comment type="caution">
    <text evidence="11">The sequence shown here is derived from an EMBL/GenBank/DDBJ whole genome shotgun (WGS) entry which is preliminary data.</text>
</comment>
<dbReference type="InterPro" id="IPR003684">
    <property type="entry name" value="Porin_alphabac"/>
</dbReference>
<keyword evidence="6 10" id="KW-0406">Ion transport</keyword>
<evidence type="ECO:0000256" key="8">
    <source>
        <dbReference type="ARBA" id="ARBA00023136"/>
    </source>
</evidence>
<evidence type="ECO:0000313" key="12">
    <source>
        <dbReference type="Proteomes" id="UP000236959"/>
    </source>
</evidence>
<dbReference type="RefSeq" id="WP_146048643.1">
    <property type="nucleotide sequence ID" value="NZ_PPCN01000018.1"/>
</dbReference>
<keyword evidence="3 10" id="KW-1134">Transmembrane beta strand</keyword>
<keyword evidence="9 10" id="KW-0998">Cell outer membrane</keyword>
<keyword evidence="8 10" id="KW-0472">Membrane</keyword>
<dbReference type="OrthoDB" id="7801681at2"/>
<comment type="domain">
    <text evidence="10">Consists of 16-stranded beta-barrel sheets, with large surface-exposed loops, that form a transmembrane pore at the center of each barrel. The pore is partially ocluded by a peptide loop that folds into the pore lumen.</text>
</comment>
<evidence type="ECO:0000256" key="2">
    <source>
        <dbReference type="ARBA" id="ARBA00022448"/>
    </source>
</evidence>
<name>A0A2S3UK42_9HYPH</name>
<dbReference type="EMBL" id="PPCN01000018">
    <property type="protein sequence ID" value="POF28067.1"/>
    <property type="molecule type" value="Genomic_DNA"/>
</dbReference>
<comment type="subcellular location">
    <subcellularLocation>
        <location evidence="10">Cell outer membrane</location>
        <topology evidence="10">Multi-pass membrane protein</topology>
    </subcellularLocation>
</comment>
<evidence type="ECO:0000256" key="7">
    <source>
        <dbReference type="ARBA" id="ARBA00023114"/>
    </source>
</evidence>
<sequence length="212" mass="22589">MKLKSLMLGAAAAAAATTAQAADLPVAPEPVDYVRVCDAYGARFYYIPGTETCLRVGGRVRTQVVINNVLDDGAWSARDTDGYSWLARGYLYLDARTATEFGTLRAYVSMFGNSTNGDNSGFAMDNAYIQWGGLTAGRLGSNFDIFTGQAFMGVVGRDWSDTTLNQVAYTAAFGNGFSATIALEDRSSRESGTYGGTRMPDVVAALGISQGW</sequence>
<protein>
    <recommendedName>
        <fullName evidence="10">Porin</fullName>
    </recommendedName>
</protein>
<comment type="function">
    <text evidence="10">Forms passive diffusion pores that allow small molecular weight hydrophilic materials across the outer membrane.</text>
</comment>
<evidence type="ECO:0000256" key="4">
    <source>
        <dbReference type="ARBA" id="ARBA00022692"/>
    </source>
</evidence>
<dbReference type="GO" id="GO:0009279">
    <property type="term" value="C:cell outer membrane"/>
    <property type="evidence" value="ECO:0007669"/>
    <property type="project" value="UniProtKB-SubCell"/>
</dbReference>
<dbReference type="GO" id="GO:0006811">
    <property type="term" value="P:monoatomic ion transport"/>
    <property type="evidence" value="ECO:0007669"/>
    <property type="project" value="UniProtKB-KW"/>
</dbReference>
<keyword evidence="2 10" id="KW-0813">Transport</keyword>
<evidence type="ECO:0000256" key="5">
    <source>
        <dbReference type="ARBA" id="ARBA00022729"/>
    </source>
</evidence>
<evidence type="ECO:0000256" key="9">
    <source>
        <dbReference type="ARBA" id="ARBA00023237"/>
    </source>
</evidence>